<dbReference type="Gene3D" id="3.90.260.10">
    <property type="entry name" value="Transglutaminase-like"/>
    <property type="match status" value="1"/>
</dbReference>
<evidence type="ECO:0000256" key="3">
    <source>
        <dbReference type="ARBA" id="ARBA00022553"/>
    </source>
</evidence>
<accession>A0AAU9WF51</accession>
<feature type="region of interest" description="Disordered" evidence="8">
    <location>
        <begin position="417"/>
        <end position="614"/>
    </location>
</feature>
<feature type="compositionally biased region" description="Basic and acidic residues" evidence="8">
    <location>
        <begin position="115"/>
        <end position="130"/>
    </location>
</feature>
<feature type="compositionally biased region" description="Acidic residues" evidence="8">
    <location>
        <begin position="570"/>
        <end position="588"/>
    </location>
</feature>
<comment type="similarity">
    <text evidence="2">Belongs to the XPC family.</text>
</comment>
<feature type="region of interest" description="Disordered" evidence="8">
    <location>
        <begin position="1"/>
        <end position="150"/>
    </location>
</feature>
<evidence type="ECO:0000256" key="8">
    <source>
        <dbReference type="SAM" id="MobiDB-lite"/>
    </source>
</evidence>
<dbReference type="InterPro" id="IPR004583">
    <property type="entry name" value="DNA_repair_Rad4"/>
</dbReference>
<feature type="region of interest" description="Disordered" evidence="8">
    <location>
        <begin position="1015"/>
        <end position="1034"/>
    </location>
</feature>
<dbReference type="SMART" id="SM01031">
    <property type="entry name" value="BHD_2"/>
    <property type="match status" value="1"/>
</dbReference>
<dbReference type="GO" id="GO:0003684">
    <property type="term" value="F:damaged DNA binding"/>
    <property type="evidence" value="ECO:0007669"/>
    <property type="project" value="InterPro"/>
</dbReference>
<dbReference type="GO" id="GO:0006289">
    <property type="term" value="P:nucleotide-excision repair"/>
    <property type="evidence" value="ECO:0007669"/>
    <property type="project" value="InterPro"/>
</dbReference>
<feature type="compositionally biased region" description="Basic and acidic residues" evidence="8">
    <location>
        <begin position="1"/>
        <end position="17"/>
    </location>
</feature>
<dbReference type="PANTHER" id="PTHR12135">
    <property type="entry name" value="DNA REPAIR PROTEIN XP-C / RAD4"/>
    <property type="match status" value="1"/>
</dbReference>
<gene>
    <name evidence="12" type="ORF">PMEA_00004646</name>
</gene>
<dbReference type="PANTHER" id="PTHR12135:SF0">
    <property type="entry name" value="DNA REPAIR PROTEIN COMPLEMENTING XP-C CELLS"/>
    <property type="match status" value="1"/>
</dbReference>
<feature type="domain" description="Rad4 beta-hairpin" evidence="9">
    <location>
        <begin position="784"/>
        <end position="836"/>
    </location>
</feature>
<proteinExistence type="inferred from homology"/>
<feature type="region of interest" description="Disordered" evidence="8">
    <location>
        <begin position="248"/>
        <end position="269"/>
    </location>
</feature>
<keyword evidence="5" id="KW-0238">DNA-binding</keyword>
<dbReference type="Gene3D" id="3.30.70.2460">
    <property type="entry name" value="Rad4, beta-hairpin domain BHD3"/>
    <property type="match status" value="1"/>
</dbReference>
<evidence type="ECO:0000256" key="6">
    <source>
        <dbReference type="ARBA" id="ARBA00023204"/>
    </source>
</evidence>
<feature type="compositionally biased region" description="Basic residues" evidence="8">
    <location>
        <begin position="79"/>
        <end position="88"/>
    </location>
</feature>
<evidence type="ECO:0000256" key="4">
    <source>
        <dbReference type="ARBA" id="ARBA00022763"/>
    </source>
</evidence>
<organism evidence="12 13">
    <name type="scientific">Pocillopora meandrina</name>
    <dbReference type="NCBI Taxonomy" id="46732"/>
    <lineage>
        <taxon>Eukaryota</taxon>
        <taxon>Metazoa</taxon>
        <taxon>Cnidaria</taxon>
        <taxon>Anthozoa</taxon>
        <taxon>Hexacorallia</taxon>
        <taxon>Scleractinia</taxon>
        <taxon>Astrocoeniina</taxon>
        <taxon>Pocilloporidae</taxon>
        <taxon>Pocillopora</taxon>
    </lineage>
</organism>
<feature type="compositionally biased region" description="Basic residues" evidence="8">
    <location>
        <begin position="429"/>
        <end position="439"/>
    </location>
</feature>
<feature type="compositionally biased region" description="Basic residues" evidence="8">
    <location>
        <begin position="190"/>
        <end position="200"/>
    </location>
</feature>
<feature type="compositionally biased region" description="Polar residues" evidence="8">
    <location>
        <begin position="255"/>
        <end position="269"/>
    </location>
</feature>
<dbReference type="Gene3D" id="2.20.20.110">
    <property type="entry name" value="Rad4, beta-hairpin domain BHD1"/>
    <property type="match status" value="1"/>
</dbReference>
<evidence type="ECO:0000256" key="7">
    <source>
        <dbReference type="ARBA" id="ARBA00023242"/>
    </source>
</evidence>
<dbReference type="GO" id="GO:0003697">
    <property type="term" value="F:single-stranded DNA binding"/>
    <property type="evidence" value="ECO:0007669"/>
    <property type="project" value="TreeGrafter"/>
</dbReference>
<dbReference type="GO" id="GO:0071942">
    <property type="term" value="C:XPC complex"/>
    <property type="evidence" value="ECO:0007669"/>
    <property type="project" value="TreeGrafter"/>
</dbReference>
<comment type="subcellular location">
    <subcellularLocation>
        <location evidence="1">Nucleus</location>
    </subcellularLocation>
</comment>
<dbReference type="InterPro" id="IPR018326">
    <property type="entry name" value="Rad4_beta-hairpin_dom1"/>
</dbReference>
<feature type="compositionally biased region" description="Basic residues" evidence="8">
    <location>
        <begin position="544"/>
        <end position="555"/>
    </location>
</feature>
<keyword evidence="4" id="KW-0227">DNA damage</keyword>
<evidence type="ECO:0000256" key="1">
    <source>
        <dbReference type="ARBA" id="ARBA00004123"/>
    </source>
</evidence>
<feature type="compositionally biased region" description="Polar residues" evidence="8">
    <location>
        <begin position="471"/>
        <end position="487"/>
    </location>
</feature>
<feature type="compositionally biased region" description="Basic and acidic residues" evidence="8">
    <location>
        <begin position="209"/>
        <end position="223"/>
    </location>
</feature>
<dbReference type="SUPFAM" id="SSF54001">
    <property type="entry name" value="Cysteine proteinases"/>
    <property type="match status" value="1"/>
</dbReference>
<protein>
    <recommendedName>
        <fullName evidence="14">DNA repair protein Rad4</fullName>
    </recommendedName>
</protein>
<evidence type="ECO:0000259" key="11">
    <source>
        <dbReference type="SMART" id="SM01032"/>
    </source>
</evidence>
<dbReference type="FunFam" id="3.30.70.2460:FF:000001">
    <property type="entry name" value="DNA repair protein Rad4 family"/>
    <property type="match status" value="1"/>
</dbReference>
<evidence type="ECO:0000259" key="10">
    <source>
        <dbReference type="SMART" id="SM01031"/>
    </source>
</evidence>
<feature type="domain" description="Rad4 beta-hairpin" evidence="10">
    <location>
        <begin position="838"/>
        <end position="893"/>
    </location>
</feature>
<feature type="compositionally biased region" description="Basic and acidic residues" evidence="8">
    <location>
        <begin position="65"/>
        <end position="75"/>
    </location>
</feature>
<feature type="compositionally biased region" description="Polar residues" evidence="8">
    <location>
        <begin position="36"/>
        <end position="45"/>
    </location>
</feature>
<dbReference type="Pfam" id="PF03835">
    <property type="entry name" value="Rad4"/>
    <property type="match status" value="1"/>
</dbReference>
<dbReference type="SMART" id="SM01030">
    <property type="entry name" value="BHD_1"/>
    <property type="match status" value="1"/>
</dbReference>
<feature type="domain" description="Rad4 beta-hairpin" evidence="11">
    <location>
        <begin position="900"/>
        <end position="974"/>
    </location>
</feature>
<dbReference type="InterPro" id="IPR018026">
    <property type="entry name" value="DNA_repair_Rad4-like"/>
</dbReference>
<evidence type="ECO:0000256" key="2">
    <source>
        <dbReference type="ARBA" id="ARBA00009525"/>
    </source>
</evidence>
<feature type="region of interest" description="Disordered" evidence="8">
    <location>
        <begin position="163"/>
        <end position="235"/>
    </location>
</feature>
<dbReference type="InterPro" id="IPR018325">
    <property type="entry name" value="Rad4/PNGase_transGLS-fold"/>
</dbReference>
<feature type="compositionally biased region" description="Basic and acidic residues" evidence="8">
    <location>
        <begin position="534"/>
        <end position="543"/>
    </location>
</feature>
<dbReference type="NCBIfam" id="TIGR00605">
    <property type="entry name" value="rad4"/>
    <property type="match status" value="1"/>
</dbReference>
<evidence type="ECO:0000313" key="13">
    <source>
        <dbReference type="Proteomes" id="UP001159428"/>
    </source>
</evidence>
<dbReference type="GO" id="GO:0000111">
    <property type="term" value="C:nucleotide-excision repair factor 2 complex"/>
    <property type="evidence" value="ECO:0007669"/>
    <property type="project" value="TreeGrafter"/>
</dbReference>
<evidence type="ECO:0000256" key="5">
    <source>
        <dbReference type="ARBA" id="ARBA00023125"/>
    </source>
</evidence>
<keyword evidence="7" id="KW-0539">Nucleus</keyword>
<feature type="compositionally biased region" description="Basic and acidic residues" evidence="8">
    <location>
        <begin position="488"/>
        <end position="507"/>
    </location>
</feature>
<dbReference type="EMBL" id="CALNXJ010000013">
    <property type="protein sequence ID" value="CAH3111921.1"/>
    <property type="molecule type" value="Genomic_DNA"/>
</dbReference>
<dbReference type="SMART" id="SM01032">
    <property type="entry name" value="BHD_3"/>
    <property type="match status" value="1"/>
</dbReference>
<dbReference type="InterPro" id="IPR042488">
    <property type="entry name" value="Rad4_BHD3_sf"/>
</dbReference>
<dbReference type="Proteomes" id="UP001159428">
    <property type="component" value="Unassembled WGS sequence"/>
</dbReference>
<feature type="compositionally biased region" description="Basic and acidic residues" evidence="8">
    <location>
        <begin position="453"/>
        <end position="470"/>
    </location>
</feature>
<dbReference type="InterPro" id="IPR018327">
    <property type="entry name" value="BHD_2"/>
</dbReference>
<evidence type="ECO:0000313" key="12">
    <source>
        <dbReference type="EMBL" id="CAH3111921.1"/>
    </source>
</evidence>
<dbReference type="Pfam" id="PF10404">
    <property type="entry name" value="BHD_2"/>
    <property type="match status" value="1"/>
</dbReference>
<keyword evidence="13" id="KW-1185">Reference proteome</keyword>
<comment type="caution">
    <text evidence="12">The sequence shown here is derived from an EMBL/GenBank/DDBJ whole genome shotgun (WGS) entry which is preliminary data.</text>
</comment>
<keyword evidence="6" id="KW-0234">DNA repair</keyword>
<evidence type="ECO:0008006" key="14">
    <source>
        <dbReference type="Google" id="ProtNLM"/>
    </source>
</evidence>
<dbReference type="FunFam" id="2.20.20.110:FF:000001">
    <property type="entry name" value="DNA repair protein complementing XP-C cells"/>
    <property type="match status" value="1"/>
</dbReference>
<reference evidence="12 13" key="1">
    <citation type="submission" date="2022-05" db="EMBL/GenBank/DDBJ databases">
        <authorList>
            <consortium name="Genoscope - CEA"/>
            <person name="William W."/>
        </authorList>
    </citation>
    <scope>NUCLEOTIDE SEQUENCE [LARGE SCALE GENOMIC DNA]</scope>
</reference>
<dbReference type="AlphaFoldDB" id="A0AAU9WF51"/>
<dbReference type="GO" id="GO:0005737">
    <property type="term" value="C:cytoplasm"/>
    <property type="evidence" value="ECO:0007669"/>
    <property type="project" value="TreeGrafter"/>
</dbReference>
<feature type="compositionally biased region" description="Acidic residues" evidence="8">
    <location>
        <begin position="224"/>
        <end position="235"/>
    </location>
</feature>
<dbReference type="GO" id="GO:0006298">
    <property type="term" value="P:mismatch repair"/>
    <property type="evidence" value="ECO:0007669"/>
    <property type="project" value="TreeGrafter"/>
</dbReference>
<sequence length="1088" mass="122765">MARLRSDSAKTKRETTRKTFSASRVCKNGKSGATVAKNSVSSKASLRSVKRETEPAADSLQKSTKCCDKSTDEPSRNGPSHRGKRRKFSSQELSESPSKKPKVNLSEDQMPENVKNVDGKKRFSKAEKRKSSACLKQASNKNGVKPKATSLELKQVHVPIAKIKGKLKKESPVKHKHSPVPTPGNEQSSPRKHHAAASKRLKLDLTGNVKEENDVEENKAKESMEDDSSDDEEIEWEDVDEADVVDHGPEHEEASTSQEDQPPSKSSVEISITVPGTKKKKKGWSHEDVVKYIKRAINRFRKDVYTSAHKVHILTLIARGFFRNNICNGSLLQAILLSHVPGDFVSVNKRKWDVVQLTNFLKWFQSEFSSTDDLRTGDKETDKQIARFQNLSEVFVTIFRALGFLTRLVYSLQPMSAKGDVDGKTSSKTVKKNTPKGKKVSPQNSKKLSLPHVQEEAATKSKNFKSENEAKTTPSKSVTLVSENTGDIDSKKLKKEKVTKTGTKEGGKLISGVQRTPKTSDKNSKVSMTRKKNKDNIGDDPAKKPVKKRPLRKRAKVDYSLSDHEKEIDDDKEWSEPSSESEEEEDTNCSEKFPKKKNKSPLARTKVSSADSCNGTPTENISMSFINLLDDDSDFEVSSKPLVKRKLAADSSNKKKPVKIISSDDSDESIKCLGVFADETGINWWTEVFLPSDKKWICVHLESSSVNHPELCEQQATQPMVYVVSFDNDNAVKDVTNRYASSFMSKTRKLRIDSDWWEDTLLPYKSKNKKMDKMENSLLEDQLLDKPLPTSITEYKNHPLYVLKRHLLKFEGLYPETAAILGYCRGEAVYSRQCVHLLHTREKWLNEALVVKQGEKPYKVVKGRPKRNQPIHERDSVTIDLFGRWQTEKYKPPPAKDGKVPRNEYGNVELFQPCMLPPGTRHIQINGIQRVAKKLGIDCAQAVIGFDFHCGFSHPVIDGVVVCEEYEQVLLDAWHEEEEQAERKRAEKREKRMLANWKLLTRSLLIRERLKKRYNTEETSTVETPSQEDEAATDTLVSWPQNRQAGKTSVAGEGHCHVFPESGHSQDPVTGEWSKSCSCGLTLPFEKM</sequence>
<name>A0AAU9WF51_9CNID</name>
<dbReference type="InterPro" id="IPR018328">
    <property type="entry name" value="Rad4_beta-hairpin_dom3"/>
</dbReference>
<dbReference type="Pfam" id="PF10405">
    <property type="entry name" value="BHD_3"/>
    <property type="match status" value="1"/>
</dbReference>
<dbReference type="InterPro" id="IPR038765">
    <property type="entry name" value="Papain-like_cys_pep_sf"/>
</dbReference>
<evidence type="ECO:0000259" key="9">
    <source>
        <dbReference type="SMART" id="SM01030"/>
    </source>
</evidence>
<dbReference type="Pfam" id="PF10403">
    <property type="entry name" value="BHD_1"/>
    <property type="match status" value="1"/>
</dbReference>
<keyword evidence="3" id="KW-0597">Phosphoprotein</keyword>
<dbReference type="InterPro" id="IPR036985">
    <property type="entry name" value="Transglutaminase-like_sf"/>
</dbReference>